<sequence>MMEDFSFPTIITDHDPAIFRLPFPTTSAASLWYVHSPEADTAHLRRSFSEGGANIATTCRRALRPSSPAALSDCGSALEYEERMDMLWEDFNEELFRASLDGDLRGGAAPAERRSRRRSVGMEAMAAAAAERPACTSLAEEKELQRGGSAAVELRLVPVLGVATSGPLRQRRKPGLVVMLRMLKKLFVVQKTH</sequence>
<name>A0AAQ3L5V2_9LILI</name>
<gene>
    <name evidence="1" type="ORF">Cni_G27573</name>
</gene>
<keyword evidence="2" id="KW-1185">Reference proteome</keyword>
<proteinExistence type="predicted"/>
<evidence type="ECO:0000313" key="2">
    <source>
        <dbReference type="Proteomes" id="UP001327560"/>
    </source>
</evidence>
<dbReference type="Proteomes" id="UP001327560">
    <property type="component" value="Chromosome 9"/>
</dbReference>
<dbReference type="PANTHER" id="PTHR34666">
    <property type="entry name" value="EXPRESSED PROTEIN"/>
    <property type="match status" value="1"/>
</dbReference>
<dbReference type="EMBL" id="CP136898">
    <property type="protein sequence ID" value="WOL18776.1"/>
    <property type="molecule type" value="Genomic_DNA"/>
</dbReference>
<dbReference type="AlphaFoldDB" id="A0AAQ3L5V2"/>
<protein>
    <submittedName>
        <fullName evidence="1">Uncharacterized protein</fullName>
    </submittedName>
</protein>
<evidence type="ECO:0000313" key="1">
    <source>
        <dbReference type="EMBL" id="WOL18776.1"/>
    </source>
</evidence>
<organism evidence="1 2">
    <name type="scientific">Canna indica</name>
    <name type="common">Indian-shot</name>
    <dbReference type="NCBI Taxonomy" id="4628"/>
    <lineage>
        <taxon>Eukaryota</taxon>
        <taxon>Viridiplantae</taxon>
        <taxon>Streptophyta</taxon>
        <taxon>Embryophyta</taxon>
        <taxon>Tracheophyta</taxon>
        <taxon>Spermatophyta</taxon>
        <taxon>Magnoliopsida</taxon>
        <taxon>Liliopsida</taxon>
        <taxon>Zingiberales</taxon>
        <taxon>Cannaceae</taxon>
        <taxon>Canna</taxon>
    </lineage>
</organism>
<accession>A0AAQ3L5V2</accession>
<dbReference type="PANTHER" id="PTHR34666:SF9">
    <property type="entry name" value="EXPRESSED PROTEIN"/>
    <property type="match status" value="1"/>
</dbReference>
<reference evidence="1 2" key="1">
    <citation type="submission" date="2023-10" db="EMBL/GenBank/DDBJ databases">
        <title>Chromosome-scale genome assembly provides insights into flower coloration mechanisms of Canna indica.</title>
        <authorList>
            <person name="Li C."/>
        </authorList>
    </citation>
    <scope>NUCLEOTIDE SEQUENCE [LARGE SCALE GENOMIC DNA]</scope>
    <source>
        <tissue evidence="1">Flower</tissue>
    </source>
</reference>